<evidence type="ECO:0000256" key="1">
    <source>
        <dbReference type="ARBA" id="ARBA00004123"/>
    </source>
</evidence>
<evidence type="ECO:0000256" key="3">
    <source>
        <dbReference type="ARBA" id="ARBA00022737"/>
    </source>
</evidence>
<dbReference type="AlphaFoldDB" id="A0A834JVG3"/>
<protein>
    <recommendedName>
        <fullName evidence="7">Nucleoporin Nup43</fullName>
    </recommendedName>
</protein>
<dbReference type="PANTHER" id="PTHR22652:SF0">
    <property type="entry name" value="NUCLEOPORIN NUP43"/>
    <property type="match status" value="1"/>
</dbReference>
<keyword evidence="2" id="KW-0853">WD repeat</keyword>
<reference evidence="5" key="1">
    <citation type="journal article" date="2020" name="G3 (Bethesda)">
        <title>High-Quality Assemblies for Three Invasive Social Wasps from the &lt;i&gt;Vespula&lt;/i&gt; Genus.</title>
        <authorList>
            <person name="Harrop T.W.R."/>
            <person name="Guhlin J."/>
            <person name="McLaughlin G.M."/>
            <person name="Permina E."/>
            <person name="Stockwell P."/>
            <person name="Gilligan J."/>
            <person name="Le Lec M.F."/>
            <person name="Gruber M.A.M."/>
            <person name="Quinn O."/>
            <person name="Lovegrove M."/>
            <person name="Duncan E.J."/>
            <person name="Remnant E.J."/>
            <person name="Van Eeckhoven J."/>
            <person name="Graham B."/>
            <person name="Knapp R.A."/>
            <person name="Langford K.W."/>
            <person name="Kronenberg Z."/>
            <person name="Press M.O."/>
            <person name="Eacker S.M."/>
            <person name="Wilson-Rankin E.E."/>
            <person name="Purcell J."/>
            <person name="Lester P.J."/>
            <person name="Dearden P.K."/>
        </authorList>
    </citation>
    <scope>NUCLEOTIDE SEQUENCE</scope>
    <source>
        <strain evidence="5">Linc-1</strain>
    </source>
</reference>
<evidence type="ECO:0000313" key="6">
    <source>
        <dbReference type="Proteomes" id="UP000617340"/>
    </source>
</evidence>
<dbReference type="PANTHER" id="PTHR22652">
    <property type="entry name" value="NUCLEOPORIN NUP43"/>
    <property type="match status" value="1"/>
</dbReference>
<dbReference type="SUPFAM" id="SSF50978">
    <property type="entry name" value="WD40 repeat-like"/>
    <property type="match status" value="1"/>
</dbReference>
<organism evidence="5 6">
    <name type="scientific">Vespula germanica</name>
    <name type="common">German yellow jacket</name>
    <name type="synonym">Paravespula germanica</name>
    <dbReference type="NCBI Taxonomy" id="30212"/>
    <lineage>
        <taxon>Eukaryota</taxon>
        <taxon>Metazoa</taxon>
        <taxon>Ecdysozoa</taxon>
        <taxon>Arthropoda</taxon>
        <taxon>Hexapoda</taxon>
        <taxon>Insecta</taxon>
        <taxon>Pterygota</taxon>
        <taxon>Neoptera</taxon>
        <taxon>Endopterygota</taxon>
        <taxon>Hymenoptera</taxon>
        <taxon>Apocrita</taxon>
        <taxon>Aculeata</taxon>
        <taxon>Vespoidea</taxon>
        <taxon>Vespidae</taxon>
        <taxon>Vespinae</taxon>
        <taxon>Vespula</taxon>
    </lineage>
</organism>
<dbReference type="Pfam" id="PF00400">
    <property type="entry name" value="WD40"/>
    <property type="match status" value="2"/>
</dbReference>
<name>A0A834JVG3_VESGE</name>
<keyword evidence="4" id="KW-0539">Nucleus</keyword>
<proteinExistence type="predicted"/>
<dbReference type="Proteomes" id="UP000617340">
    <property type="component" value="Unassembled WGS sequence"/>
</dbReference>
<sequence>MSENVQGTFISQKISKIRWKREDFAEMKNFLTGSWDDPVNKITYWSLTTNEDEETYPTVTSEYSFLGDVTEIKFINSNFFVASSSLGSVRLLQIHENPFPQFKEHMAWEFIHNFKTLDYAPCTALSNFEQDIVSVGEDGRINLLTTTQQKPVRTIENADSCSIYCVDFLRHSEILTGNLRGHMKVWDLRNDQDTPATTFMLSEQIKTEAMSIAHHPTQRHIIVAGGGDGSLTVWDLRHHTYPISQLNAHAKAVSEIMFHPDRPENLFTCSTSGELWHWNNTQNSKLRLDSTDTHWLNTIGTNGNINVTSLCCVMHKPINSIDIDKTTLLFGCDNEAMYIIKNVAI</sequence>
<dbReference type="InterPro" id="IPR015943">
    <property type="entry name" value="WD40/YVTN_repeat-like_dom_sf"/>
</dbReference>
<dbReference type="InterPro" id="IPR001680">
    <property type="entry name" value="WD40_rpt"/>
</dbReference>
<gene>
    <name evidence="5" type="ORF">HZH68_009458</name>
</gene>
<comment type="subcellular location">
    <subcellularLocation>
        <location evidence="1">Nucleus</location>
    </subcellularLocation>
</comment>
<dbReference type="SMART" id="SM00320">
    <property type="entry name" value="WD40"/>
    <property type="match status" value="4"/>
</dbReference>
<accession>A0A834JVG3</accession>
<evidence type="ECO:0008006" key="7">
    <source>
        <dbReference type="Google" id="ProtNLM"/>
    </source>
</evidence>
<evidence type="ECO:0000313" key="5">
    <source>
        <dbReference type="EMBL" id="KAF7395408.1"/>
    </source>
</evidence>
<comment type="caution">
    <text evidence="5">The sequence shown here is derived from an EMBL/GenBank/DDBJ whole genome shotgun (WGS) entry which is preliminary data.</text>
</comment>
<dbReference type="GO" id="GO:0031080">
    <property type="term" value="C:nuclear pore outer ring"/>
    <property type="evidence" value="ECO:0007669"/>
    <property type="project" value="TreeGrafter"/>
</dbReference>
<keyword evidence="6" id="KW-1185">Reference proteome</keyword>
<dbReference type="InterPro" id="IPR036322">
    <property type="entry name" value="WD40_repeat_dom_sf"/>
</dbReference>
<evidence type="ECO:0000256" key="4">
    <source>
        <dbReference type="ARBA" id="ARBA00023242"/>
    </source>
</evidence>
<dbReference type="EMBL" id="JACSDZ010000009">
    <property type="protein sequence ID" value="KAF7395408.1"/>
    <property type="molecule type" value="Genomic_DNA"/>
</dbReference>
<dbReference type="Gene3D" id="2.130.10.10">
    <property type="entry name" value="YVTN repeat-like/Quinoprotein amine dehydrogenase"/>
    <property type="match status" value="1"/>
</dbReference>
<keyword evidence="3" id="KW-0677">Repeat</keyword>
<evidence type="ECO:0000256" key="2">
    <source>
        <dbReference type="ARBA" id="ARBA00022574"/>
    </source>
</evidence>